<feature type="transmembrane region" description="Helical" evidence="10">
    <location>
        <begin position="54"/>
        <end position="73"/>
    </location>
</feature>
<keyword evidence="4" id="KW-1003">Cell membrane</keyword>
<dbReference type="InterPro" id="IPR006037">
    <property type="entry name" value="RCK_C"/>
</dbReference>
<feature type="transmembrane region" description="Helical" evidence="10">
    <location>
        <begin position="361"/>
        <end position="381"/>
    </location>
</feature>
<feature type="transmembrane region" description="Helical" evidence="10">
    <location>
        <begin position="6"/>
        <end position="22"/>
    </location>
</feature>
<dbReference type="GO" id="GO:0015297">
    <property type="term" value="F:antiporter activity"/>
    <property type="evidence" value="ECO:0007669"/>
    <property type="project" value="UniProtKB-KW"/>
</dbReference>
<comment type="subcellular location">
    <subcellularLocation>
        <location evidence="1">Cell membrane</location>
        <topology evidence="1">Multi-pass membrane protein</topology>
    </subcellularLocation>
</comment>
<keyword evidence="3" id="KW-0050">Antiport</keyword>
<dbReference type="NCBIfam" id="NF003716">
    <property type="entry name" value="PRK05326.1-3"/>
    <property type="match status" value="1"/>
</dbReference>
<dbReference type="GO" id="GO:0006813">
    <property type="term" value="P:potassium ion transport"/>
    <property type="evidence" value="ECO:0007669"/>
    <property type="project" value="UniProtKB-KW"/>
</dbReference>
<dbReference type="InterPro" id="IPR006153">
    <property type="entry name" value="Cation/H_exchanger_TM"/>
</dbReference>
<feature type="transmembrane region" description="Helical" evidence="10">
    <location>
        <begin position="220"/>
        <end position="250"/>
    </location>
</feature>
<dbReference type="Gene3D" id="1.20.1530.20">
    <property type="match status" value="1"/>
</dbReference>
<evidence type="ECO:0000256" key="2">
    <source>
        <dbReference type="ARBA" id="ARBA00022448"/>
    </source>
</evidence>
<evidence type="ECO:0000256" key="4">
    <source>
        <dbReference type="ARBA" id="ARBA00022475"/>
    </source>
</evidence>
<protein>
    <submittedName>
        <fullName evidence="12">K(+)/H(+) antiporter NhaP2</fullName>
    </submittedName>
</protein>
<dbReference type="Gene3D" id="3.30.70.1450">
    <property type="entry name" value="Regulator of K+ conductance, C-terminal domain"/>
    <property type="match status" value="1"/>
</dbReference>
<feature type="domain" description="RCK C-terminal" evidence="11">
    <location>
        <begin position="398"/>
        <end position="479"/>
    </location>
</feature>
<evidence type="ECO:0000256" key="10">
    <source>
        <dbReference type="SAM" id="Phobius"/>
    </source>
</evidence>
<feature type="transmembrane region" description="Helical" evidence="10">
    <location>
        <begin position="262"/>
        <end position="286"/>
    </location>
</feature>
<evidence type="ECO:0000256" key="6">
    <source>
        <dbReference type="ARBA" id="ARBA00022692"/>
    </source>
</evidence>
<evidence type="ECO:0000256" key="8">
    <source>
        <dbReference type="ARBA" id="ARBA00023065"/>
    </source>
</evidence>
<dbReference type="Proteomes" id="UP000318741">
    <property type="component" value="Chromosome"/>
</dbReference>
<dbReference type="GO" id="GO:0005886">
    <property type="term" value="C:plasma membrane"/>
    <property type="evidence" value="ECO:0007669"/>
    <property type="project" value="UniProtKB-SubCell"/>
</dbReference>
<dbReference type="KEGG" id="acaf:CA12_18490"/>
<evidence type="ECO:0000313" key="12">
    <source>
        <dbReference type="EMBL" id="QDT15756.1"/>
    </source>
</evidence>
<organism evidence="12 13">
    <name type="scientific">Alienimonas californiensis</name>
    <dbReference type="NCBI Taxonomy" id="2527989"/>
    <lineage>
        <taxon>Bacteria</taxon>
        <taxon>Pseudomonadati</taxon>
        <taxon>Planctomycetota</taxon>
        <taxon>Planctomycetia</taxon>
        <taxon>Planctomycetales</taxon>
        <taxon>Planctomycetaceae</taxon>
        <taxon>Alienimonas</taxon>
    </lineage>
</organism>
<feature type="transmembrane region" description="Helical" evidence="10">
    <location>
        <begin position="328"/>
        <end position="349"/>
    </location>
</feature>
<feature type="transmembrane region" description="Helical" evidence="10">
    <location>
        <begin position="292"/>
        <end position="316"/>
    </location>
</feature>
<keyword evidence="5" id="KW-0633">Potassium transport</keyword>
<evidence type="ECO:0000313" key="13">
    <source>
        <dbReference type="Proteomes" id="UP000318741"/>
    </source>
</evidence>
<gene>
    <name evidence="12" type="primary">nhaP2_2</name>
    <name evidence="12" type="ORF">CA12_18490</name>
</gene>
<feature type="transmembrane region" description="Helical" evidence="10">
    <location>
        <begin position="180"/>
        <end position="200"/>
    </location>
</feature>
<evidence type="ECO:0000256" key="3">
    <source>
        <dbReference type="ARBA" id="ARBA00022449"/>
    </source>
</evidence>
<dbReference type="GO" id="GO:1902600">
    <property type="term" value="P:proton transmembrane transport"/>
    <property type="evidence" value="ECO:0007669"/>
    <property type="project" value="InterPro"/>
</dbReference>
<proteinExistence type="predicted"/>
<evidence type="ECO:0000256" key="7">
    <source>
        <dbReference type="ARBA" id="ARBA00022989"/>
    </source>
</evidence>
<dbReference type="PANTHER" id="PTHR32507:SF7">
    <property type="entry name" value="K(+)_H(+) ANTIPORTER NHAP2"/>
    <property type="match status" value="1"/>
</dbReference>
<dbReference type="PROSITE" id="PS51202">
    <property type="entry name" value="RCK_C"/>
    <property type="match status" value="1"/>
</dbReference>
<evidence type="ECO:0000256" key="1">
    <source>
        <dbReference type="ARBA" id="ARBA00004651"/>
    </source>
</evidence>
<dbReference type="SUPFAM" id="SSF116726">
    <property type="entry name" value="TrkA C-terminal domain-like"/>
    <property type="match status" value="1"/>
</dbReference>
<accession>A0A517P8Q7</accession>
<sequence>MDVIYIVGPMLLIAVVLAAVWLDRWSVPVILIALGAGILFGSDVLNLWNFDDIVLTKQGANLALVFILFHGGFSTKRADLKEVALPAGGLATWGVALTAAATFGILHWAFGWDFEIALLLAVIVSSTDAAAIFSILRRQSLPKRLSSTVEIESGANDPMAIMLTVAVVEALTLGHPPFSIMALTFLWQFGTAPLLGWLMARGALMLFNSLAPQDRAHYYVLMLGIVMLIYGLAQLIGSSGMLAVFVAGFVMGNRPFVHKQGVSNFSAALSTIANIGMFVLLGLQVFPRQWAGIWFEGILLFLALAFVSRPLAVWISTLGMGLAWKQKLFISWAGLRGAVPIVLATYPVAADIPVGQDVFNLVFFAVLLSVAVQGGTLGLLTRWLKLTVPARPTPLFSLELVTMAASDLDLIVVDLPGPDGAIGPTIAELTLPPKSVVTLITRGRELVVPKGSTRLHGWDQVSVLAPATEERAIRTALLDSIFNESDSGALNDGHD</sequence>
<feature type="transmembrane region" description="Helical" evidence="10">
    <location>
        <begin position="29"/>
        <end position="48"/>
    </location>
</feature>
<evidence type="ECO:0000256" key="5">
    <source>
        <dbReference type="ARBA" id="ARBA00022538"/>
    </source>
</evidence>
<keyword evidence="8" id="KW-0406">Ion transport</keyword>
<dbReference type="PANTHER" id="PTHR32507">
    <property type="entry name" value="NA(+)/H(+) ANTIPORTER 1"/>
    <property type="match status" value="1"/>
</dbReference>
<reference evidence="12 13" key="1">
    <citation type="submission" date="2019-02" db="EMBL/GenBank/DDBJ databases">
        <title>Deep-cultivation of Planctomycetes and their phenomic and genomic characterization uncovers novel biology.</title>
        <authorList>
            <person name="Wiegand S."/>
            <person name="Jogler M."/>
            <person name="Boedeker C."/>
            <person name="Pinto D."/>
            <person name="Vollmers J."/>
            <person name="Rivas-Marin E."/>
            <person name="Kohn T."/>
            <person name="Peeters S.H."/>
            <person name="Heuer A."/>
            <person name="Rast P."/>
            <person name="Oberbeckmann S."/>
            <person name="Bunk B."/>
            <person name="Jeske O."/>
            <person name="Meyerdierks A."/>
            <person name="Storesund J.E."/>
            <person name="Kallscheuer N."/>
            <person name="Luecker S."/>
            <person name="Lage O.M."/>
            <person name="Pohl T."/>
            <person name="Merkel B.J."/>
            <person name="Hornburger P."/>
            <person name="Mueller R.-W."/>
            <person name="Bruemmer F."/>
            <person name="Labrenz M."/>
            <person name="Spormann A.M."/>
            <person name="Op den Camp H."/>
            <person name="Overmann J."/>
            <person name="Amann R."/>
            <person name="Jetten M.S.M."/>
            <person name="Mascher T."/>
            <person name="Medema M.H."/>
            <person name="Devos D.P."/>
            <person name="Kaster A.-K."/>
            <person name="Ovreas L."/>
            <person name="Rohde M."/>
            <person name="Galperin M.Y."/>
            <person name="Jogler C."/>
        </authorList>
    </citation>
    <scope>NUCLEOTIDE SEQUENCE [LARGE SCALE GENOMIC DNA]</scope>
    <source>
        <strain evidence="12 13">CA12</strain>
    </source>
</reference>
<keyword evidence="5" id="KW-0630">Potassium</keyword>
<dbReference type="AlphaFoldDB" id="A0A517P8Q7"/>
<feature type="transmembrane region" description="Helical" evidence="10">
    <location>
        <begin position="116"/>
        <end position="136"/>
    </location>
</feature>
<name>A0A517P8Q7_9PLAN</name>
<dbReference type="GO" id="GO:0008324">
    <property type="term" value="F:monoatomic cation transmembrane transporter activity"/>
    <property type="evidence" value="ECO:0007669"/>
    <property type="project" value="InterPro"/>
</dbReference>
<keyword evidence="9 10" id="KW-0472">Membrane</keyword>
<dbReference type="Pfam" id="PF00999">
    <property type="entry name" value="Na_H_Exchanger"/>
    <property type="match status" value="1"/>
</dbReference>
<keyword evidence="13" id="KW-1185">Reference proteome</keyword>
<keyword evidence="2" id="KW-0813">Transport</keyword>
<dbReference type="EMBL" id="CP036265">
    <property type="protein sequence ID" value="QDT15756.1"/>
    <property type="molecule type" value="Genomic_DNA"/>
</dbReference>
<dbReference type="InterPro" id="IPR038770">
    <property type="entry name" value="Na+/solute_symporter_sf"/>
</dbReference>
<dbReference type="NCBIfam" id="NF003715">
    <property type="entry name" value="PRK05326.1-2"/>
    <property type="match status" value="1"/>
</dbReference>
<evidence type="ECO:0000256" key="9">
    <source>
        <dbReference type="ARBA" id="ARBA00023136"/>
    </source>
</evidence>
<evidence type="ECO:0000259" key="11">
    <source>
        <dbReference type="PROSITE" id="PS51202"/>
    </source>
</evidence>
<dbReference type="InterPro" id="IPR036721">
    <property type="entry name" value="RCK_C_sf"/>
</dbReference>
<feature type="transmembrane region" description="Helical" evidence="10">
    <location>
        <begin position="85"/>
        <end position="110"/>
    </location>
</feature>
<keyword evidence="7 10" id="KW-1133">Transmembrane helix</keyword>
<keyword evidence="6 10" id="KW-0812">Transmembrane</keyword>